<evidence type="ECO:0000313" key="4">
    <source>
        <dbReference type="Proteomes" id="UP000178107"/>
    </source>
</evidence>
<dbReference type="EMBL" id="MHVH01000006">
    <property type="protein sequence ID" value="OHA90061.1"/>
    <property type="molecule type" value="Genomic_DNA"/>
</dbReference>
<proteinExistence type="predicted"/>
<protein>
    <submittedName>
        <fullName evidence="3">Uncharacterized protein</fullName>
    </submittedName>
</protein>
<name>A0A1G2T0C2_9BACT</name>
<evidence type="ECO:0000256" key="2">
    <source>
        <dbReference type="SAM" id="SignalP"/>
    </source>
</evidence>
<keyword evidence="1" id="KW-1133">Transmembrane helix</keyword>
<evidence type="ECO:0000256" key="1">
    <source>
        <dbReference type="SAM" id="Phobius"/>
    </source>
</evidence>
<keyword evidence="1" id="KW-0472">Membrane</keyword>
<dbReference type="AlphaFoldDB" id="A0A1G2T0C2"/>
<feature type="transmembrane region" description="Helical" evidence="1">
    <location>
        <begin position="45"/>
        <end position="65"/>
    </location>
</feature>
<feature type="chain" id="PRO_5009584526" evidence="2">
    <location>
        <begin position="24"/>
        <end position="123"/>
    </location>
</feature>
<reference evidence="3 4" key="1">
    <citation type="journal article" date="2016" name="Nat. Commun.">
        <title>Thousands of microbial genomes shed light on interconnected biogeochemical processes in an aquifer system.</title>
        <authorList>
            <person name="Anantharaman K."/>
            <person name="Brown C.T."/>
            <person name="Hug L.A."/>
            <person name="Sharon I."/>
            <person name="Castelle C.J."/>
            <person name="Probst A.J."/>
            <person name="Thomas B.C."/>
            <person name="Singh A."/>
            <person name="Wilkins M.J."/>
            <person name="Karaoz U."/>
            <person name="Brodie E.L."/>
            <person name="Williams K.H."/>
            <person name="Hubbard S.S."/>
            <person name="Banfield J.F."/>
        </authorList>
    </citation>
    <scope>NUCLEOTIDE SEQUENCE [LARGE SCALE GENOMIC DNA]</scope>
</reference>
<keyword evidence="2" id="KW-0732">Signal</keyword>
<comment type="caution">
    <text evidence="3">The sequence shown here is derived from an EMBL/GenBank/DDBJ whole genome shotgun (WGS) entry which is preliminary data.</text>
</comment>
<dbReference type="Proteomes" id="UP000178107">
    <property type="component" value="Unassembled WGS sequence"/>
</dbReference>
<evidence type="ECO:0000313" key="3">
    <source>
        <dbReference type="EMBL" id="OHA90061.1"/>
    </source>
</evidence>
<organism evidence="3 4">
    <name type="scientific">Candidatus Zambryskibacteria bacterium RIFCSPHIGHO2_01_FULL_46_25</name>
    <dbReference type="NCBI Taxonomy" id="1802738"/>
    <lineage>
        <taxon>Bacteria</taxon>
        <taxon>Candidatus Zambryskiibacteriota</taxon>
    </lineage>
</organism>
<keyword evidence="1" id="KW-0812">Transmembrane</keyword>
<sequence>MKTALLSVLLSFAMLFPVSYAKAQIMPFGGLSTFFVPCTCSGNLAIWFAPFFLGGPAIATGFITYSPYATFQYSDYMAGMPDVWYLGSYIPGVQACYIYVGVTCTLFPTIGLMTQVGTGLPGI</sequence>
<gene>
    <name evidence="3" type="ORF">A2838_00275</name>
</gene>
<feature type="signal peptide" evidence="2">
    <location>
        <begin position="1"/>
        <end position="23"/>
    </location>
</feature>
<accession>A0A1G2T0C2</accession>